<evidence type="ECO:0000313" key="9">
    <source>
        <dbReference type="Proteomes" id="UP000295131"/>
    </source>
</evidence>
<accession>A0A4R5PLC0</accession>
<comment type="caution">
    <text evidence="8">The sequence shown here is derived from an EMBL/GenBank/DDBJ whole genome shotgun (WGS) entry which is preliminary data.</text>
</comment>
<proteinExistence type="predicted"/>
<organism evidence="8 9">
    <name type="scientific">Pseudohoeflea suaedae</name>
    <dbReference type="NCBI Taxonomy" id="877384"/>
    <lineage>
        <taxon>Bacteria</taxon>
        <taxon>Pseudomonadati</taxon>
        <taxon>Pseudomonadota</taxon>
        <taxon>Alphaproteobacteria</taxon>
        <taxon>Hyphomicrobiales</taxon>
        <taxon>Rhizobiaceae</taxon>
        <taxon>Pseudohoeflea</taxon>
    </lineage>
</organism>
<evidence type="ECO:0000256" key="3">
    <source>
        <dbReference type="ARBA" id="ARBA00022692"/>
    </source>
</evidence>
<dbReference type="PANTHER" id="PTHR12137:SF54">
    <property type="entry name" value="CARBOHYDRATE SULFOTRANSFERASE"/>
    <property type="match status" value="1"/>
</dbReference>
<keyword evidence="3" id="KW-0812">Transmembrane</keyword>
<reference evidence="8 9" key="1">
    <citation type="journal article" date="2013" name="Int. J. Syst. Evol. Microbiol.">
        <title>Hoeflea suaedae sp. nov., an endophytic bacterium isolated from the root of the halophyte Suaeda maritima.</title>
        <authorList>
            <person name="Chung E.J."/>
            <person name="Park J.A."/>
            <person name="Pramanik P."/>
            <person name="Bibi F."/>
            <person name="Jeon C.O."/>
            <person name="Chung Y.R."/>
        </authorList>
    </citation>
    <scope>NUCLEOTIDE SEQUENCE [LARGE SCALE GENOMIC DNA]</scope>
    <source>
        <strain evidence="8 9">YC6898</strain>
    </source>
</reference>
<keyword evidence="9" id="KW-1185">Reference proteome</keyword>
<dbReference type="GO" id="GO:0016051">
    <property type="term" value="P:carbohydrate biosynthetic process"/>
    <property type="evidence" value="ECO:0007669"/>
    <property type="project" value="InterPro"/>
</dbReference>
<sequence length="264" mass="30016">MEAENRKYMIVDPRTANISVFVSYRHRFMYFPVPKCGSTTMRTVLVKLYGEQGVQPEQDWTGTGAAPVTDAAWFRLTDANLPKFLGMHQGFRTFTIIRAPEGRLMSNYRYRLYVYARFFDKLTYFRAGMFKAAARLKGQDGRRAQMARLWSAISFGDFVRGLQRTGLTWDLHLVPQALAVRKATVRFTDVLHLEQLNEALPETLRAYGVEDGLLAAILPLPSLNATPKTALAISEEDIEVIKDLYFLDYAEFDFGSQTTGRVTA</sequence>
<dbReference type="InterPro" id="IPR005331">
    <property type="entry name" value="Sulfotransferase"/>
</dbReference>
<dbReference type="Gene3D" id="3.40.50.300">
    <property type="entry name" value="P-loop containing nucleotide triphosphate hydrolases"/>
    <property type="match status" value="1"/>
</dbReference>
<evidence type="ECO:0000256" key="7">
    <source>
        <dbReference type="ARBA" id="ARBA00023180"/>
    </source>
</evidence>
<name>A0A4R5PLC0_9HYPH</name>
<keyword evidence="2" id="KW-0808">Transferase</keyword>
<dbReference type="PANTHER" id="PTHR12137">
    <property type="entry name" value="CARBOHYDRATE SULFOTRANSFERASE"/>
    <property type="match status" value="1"/>
</dbReference>
<evidence type="ECO:0000256" key="2">
    <source>
        <dbReference type="ARBA" id="ARBA00022679"/>
    </source>
</evidence>
<dbReference type="GO" id="GO:0016020">
    <property type="term" value="C:membrane"/>
    <property type="evidence" value="ECO:0007669"/>
    <property type="project" value="InterPro"/>
</dbReference>
<dbReference type="GO" id="GO:0008146">
    <property type="term" value="F:sulfotransferase activity"/>
    <property type="evidence" value="ECO:0007669"/>
    <property type="project" value="InterPro"/>
</dbReference>
<keyword evidence="4" id="KW-1133">Transmembrane helix</keyword>
<evidence type="ECO:0000256" key="1">
    <source>
        <dbReference type="ARBA" id="ARBA00004323"/>
    </source>
</evidence>
<dbReference type="Pfam" id="PF03567">
    <property type="entry name" value="Sulfotransfer_2"/>
    <property type="match status" value="1"/>
</dbReference>
<protein>
    <recommendedName>
        <fullName evidence="10">Sulfotransferase family protein</fullName>
    </recommendedName>
</protein>
<dbReference type="AlphaFoldDB" id="A0A4R5PLC0"/>
<evidence type="ECO:0000313" key="8">
    <source>
        <dbReference type="EMBL" id="TDH37734.1"/>
    </source>
</evidence>
<comment type="subcellular location">
    <subcellularLocation>
        <location evidence="1">Golgi apparatus membrane</location>
        <topology evidence="1">Single-pass type II membrane protein</topology>
    </subcellularLocation>
</comment>
<dbReference type="EMBL" id="SMSI01000001">
    <property type="protein sequence ID" value="TDH37734.1"/>
    <property type="molecule type" value="Genomic_DNA"/>
</dbReference>
<keyword evidence="6" id="KW-0472">Membrane</keyword>
<evidence type="ECO:0000256" key="5">
    <source>
        <dbReference type="ARBA" id="ARBA00023034"/>
    </source>
</evidence>
<dbReference type="InterPro" id="IPR027417">
    <property type="entry name" value="P-loop_NTPase"/>
</dbReference>
<gene>
    <name evidence="8" type="ORF">E2A64_00905</name>
</gene>
<dbReference type="Proteomes" id="UP000295131">
    <property type="component" value="Unassembled WGS sequence"/>
</dbReference>
<dbReference type="SUPFAM" id="SSF52540">
    <property type="entry name" value="P-loop containing nucleoside triphosphate hydrolases"/>
    <property type="match status" value="1"/>
</dbReference>
<evidence type="ECO:0000256" key="4">
    <source>
        <dbReference type="ARBA" id="ARBA00022989"/>
    </source>
</evidence>
<keyword evidence="7" id="KW-0325">Glycoprotein</keyword>
<keyword evidence="5" id="KW-0333">Golgi apparatus</keyword>
<evidence type="ECO:0000256" key="6">
    <source>
        <dbReference type="ARBA" id="ARBA00023136"/>
    </source>
</evidence>
<evidence type="ECO:0008006" key="10">
    <source>
        <dbReference type="Google" id="ProtNLM"/>
    </source>
</evidence>
<dbReference type="InterPro" id="IPR018011">
    <property type="entry name" value="Carb_sulfotrans_8-10"/>
</dbReference>